<dbReference type="NCBIfam" id="NF004834">
    <property type="entry name" value="PRK06185.1-3"/>
    <property type="match status" value="1"/>
</dbReference>
<dbReference type="EMBL" id="VFOQ01000001">
    <property type="protein sequence ID" value="TQL60847.1"/>
    <property type="molecule type" value="Genomic_DNA"/>
</dbReference>
<gene>
    <name evidence="3" type="ORF">FB474_2247</name>
</gene>
<evidence type="ECO:0000256" key="1">
    <source>
        <dbReference type="ARBA" id="ARBA00023002"/>
    </source>
</evidence>
<evidence type="ECO:0000313" key="4">
    <source>
        <dbReference type="Proteomes" id="UP000319514"/>
    </source>
</evidence>
<dbReference type="PANTHER" id="PTHR43476:SF5">
    <property type="entry name" value="FAD-DEPENDENT MONOOXYGENASE"/>
    <property type="match status" value="1"/>
</dbReference>
<evidence type="ECO:0000313" key="3">
    <source>
        <dbReference type="EMBL" id="TQL60847.1"/>
    </source>
</evidence>
<keyword evidence="4" id="KW-1185">Reference proteome</keyword>
<dbReference type="PANTHER" id="PTHR43476">
    <property type="entry name" value="3-(3-HYDROXY-PHENYL)PROPIONATE/3-HYDROXYCINNAMIC ACID HYDROXYLASE"/>
    <property type="match status" value="1"/>
</dbReference>
<organism evidence="3 4">
    <name type="scientific">Oryzihumus leptocrescens</name>
    <dbReference type="NCBI Taxonomy" id="297536"/>
    <lineage>
        <taxon>Bacteria</taxon>
        <taxon>Bacillati</taxon>
        <taxon>Actinomycetota</taxon>
        <taxon>Actinomycetes</taxon>
        <taxon>Micrococcales</taxon>
        <taxon>Intrasporangiaceae</taxon>
        <taxon>Oryzihumus</taxon>
    </lineage>
</organism>
<dbReference type="PRINTS" id="PR00420">
    <property type="entry name" value="RNGMNOXGNASE"/>
</dbReference>
<dbReference type="InterPro" id="IPR050631">
    <property type="entry name" value="PheA/TfdB_FAD_monoxygenase"/>
</dbReference>
<proteinExistence type="predicted"/>
<evidence type="ECO:0000259" key="2">
    <source>
        <dbReference type="Pfam" id="PF01494"/>
    </source>
</evidence>
<dbReference type="InterPro" id="IPR002938">
    <property type="entry name" value="FAD-bd"/>
</dbReference>
<dbReference type="SUPFAM" id="SSF51905">
    <property type="entry name" value="FAD/NAD(P)-binding domain"/>
    <property type="match status" value="1"/>
</dbReference>
<dbReference type="Pfam" id="PF01494">
    <property type="entry name" value="FAD_binding_3"/>
    <property type="match status" value="1"/>
</dbReference>
<protein>
    <submittedName>
        <fullName evidence="3">2-polyprenyl-6-methoxyphenol hydroxylase-like FAD-dependent oxidoreductase</fullName>
    </submittedName>
</protein>
<comment type="caution">
    <text evidence="3">The sequence shown here is derived from an EMBL/GenBank/DDBJ whole genome shotgun (WGS) entry which is preliminary data.</text>
</comment>
<dbReference type="InterPro" id="IPR036188">
    <property type="entry name" value="FAD/NAD-bd_sf"/>
</dbReference>
<keyword evidence="1" id="KW-0560">Oxidoreductase</keyword>
<feature type="domain" description="FAD-binding" evidence="2">
    <location>
        <begin position="15"/>
        <end position="352"/>
    </location>
</feature>
<dbReference type="GO" id="GO:0071949">
    <property type="term" value="F:FAD binding"/>
    <property type="evidence" value="ECO:0007669"/>
    <property type="project" value="InterPro"/>
</dbReference>
<sequence>MADRGSGDGTRALRTRCCIAGGGPAGMVLGYLLARAGVDVVVLEKHTDFLRDFRGDTIHPSTLEVFRELGLFEQLRPLLQNEVRTLDVVVNGHRVTPVDFATLGGPCAFLGLMPQWDLLDFIARQAGAFPGFHLVMGAEATGLLWDRGAVSGVRARTAEGGLEVRADLTVAADGRSSTLRHQAGMPVRESGVPIDVLWFRLPKPAVEPPPTLAYLDAGEMVLTIDRGSYYQSGMLIPKGGFTRVRAEGMPRLRERVVGAAPFLGEVVGELREWDQVKLLTVQVNRATRWHRPGMLLIGDAAHAMSPAFGVGINLAVQDAVAAANLLTRALRHGPVPEATLAAVQRRRERPTVAMQSLQVLLHRQVVRPGGPAAGVPRSFPRPVRLLGRAAQPIVQRLAARLVGRGFRPEHVAGAVPVRRTGAHDRT</sequence>
<dbReference type="GO" id="GO:0016491">
    <property type="term" value="F:oxidoreductase activity"/>
    <property type="evidence" value="ECO:0007669"/>
    <property type="project" value="UniProtKB-KW"/>
</dbReference>
<name>A0A542ZKH2_9MICO</name>
<dbReference type="Gene3D" id="3.50.50.60">
    <property type="entry name" value="FAD/NAD(P)-binding domain"/>
    <property type="match status" value="2"/>
</dbReference>
<accession>A0A542ZKH2</accession>
<dbReference type="OrthoDB" id="9782160at2"/>
<reference evidence="3 4" key="1">
    <citation type="submission" date="2019-06" db="EMBL/GenBank/DDBJ databases">
        <title>Sequencing the genomes of 1000 actinobacteria strains.</title>
        <authorList>
            <person name="Klenk H.-P."/>
        </authorList>
    </citation>
    <scope>NUCLEOTIDE SEQUENCE [LARGE SCALE GENOMIC DNA]</scope>
    <source>
        <strain evidence="3 4">DSM 18082</strain>
    </source>
</reference>
<dbReference type="RefSeq" id="WP_141788696.1">
    <property type="nucleotide sequence ID" value="NZ_BAAAKX010000007.1"/>
</dbReference>
<dbReference type="AlphaFoldDB" id="A0A542ZKH2"/>
<dbReference type="Proteomes" id="UP000319514">
    <property type="component" value="Unassembled WGS sequence"/>
</dbReference>